<dbReference type="Proteomes" id="UP000800035">
    <property type="component" value="Unassembled WGS sequence"/>
</dbReference>
<proteinExistence type="predicted"/>
<dbReference type="Pfam" id="PF11937">
    <property type="entry name" value="DUF3455"/>
    <property type="match status" value="1"/>
</dbReference>
<evidence type="ECO:0000256" key="1">
    <source>
        <dbReference type="SAM" id="SignalP"/>
    </source>
</evidence>
<dbReference type="OrthoDB" id="1859733at2759"/>
<organism evidence="2 3">
    <name type="scientific">Byssothecium circinans</name>
    <dbReference type="NCBI Taxonomy" id="147558"/>
    <lineage>
        <taxon>Eukaryota</taxon>
        <taxon>Fungi</taxon>
        <taxon>Dikarya</taxon>
        <taxon>Ascomycota</taxon>
        <taxon>Pezizomycotina</taxon>
        <taxon>Dothideomycetes</taxon>
        <taxon>Pleosporomycetidae</taxon>
        <taxon>Pleosporales</taxon>
        <taxon>Massarineae</taxon>
        <taxon>Massarinaceae</taxon>
        <taxon>Byssothecium</taxon>
    </lineage>
</organism>
<evidence type="ECO:0000313" key="3">
    <source>
        <dbReference type="Proteomes" id="UP000800035"/>
    </source>
</evidence>
<keyword evidence="3" id="KW-1185">Reference proteome</keyword>
<dbReference type="PANTHER" id="PTHR35567">
    <property type="entry name" value="MALATE DEHYDROGENASE (AFU_ORTHOLOGUE AFUA_2G13800)"/>
    <property type="match status" value="1"/>
</dbReference>
<evidence type="ECO:0000313" key="2">
    <source>
        <dbReference type="EMBL" id="KAF1950493.1"/>
    </source>
</evidence>
<evidence type="ECO:0008006" key="4">
    <source>
        <dbReference type="Google" id="ProtNLM"/>
    </source>
</evidence>
<gene>
    <name evidence="2" type="ORF">CC80DRAFT_554252</name>
</gene>
<feature type="chain" id="PRO_5025370319" description="Malate dehydrogenase" evidence="1">
    <location>
        <begin position="23"/>
        <end position="240"/>
    </location>
</feature>
<reference evidence="2" key="1">
    <citation type="journal article" date="2020" name="Stud. Mycol.">
        <title>101 Dothideomycetes genomes: a test case for predicting lifestyles and emergence of pathogens.</title>
        <authorList>
            <person name="Haridas S."/>
            <person name="Albert R."/>
            <person name="Binder M."/>
            <person name="Bloem J."/>
            <person name="Labutti K."/>
            <person name="Salamov A."/>
            <person name="Andreopoulos B."/>
            <person name="Baker S."/>
            <person name="Barry K."/>
            <person name="Bills G."/>
            <person name="Bluhm B."/>
            <person name="Cannon C."/>
            <person name="Castanera R."/>
            <person name="Culley D."/>
            <person name="Daum C."/>
            <person name="Ezra D."/>
            <person name="Gonzalez J."/>
            <person name="Henrissat B."/>
            <person name="Kuo A."/>
            <person name="Liang C."/>
            <person name="Lipzen A."/>
            <person name="Lutzoni F."/>
            <person name="Magnuson J."/>
            <person name="Mondo S."/>
            <person name="Nolan M."/>
            <person name="Ohm R."/>
            <person name="Pangilinan J."/>
            <person name="Park H.-J."/>
            <person name="Ramirez L."/>
            <person name="Alfaro M."/>
            <person name="Sun H."/>
            <person name="Tritt A."/>
            <person name="Yoshinaga Y."/>
            <person name="Zwiers L.-H."/>
            <person name="Turgeon B."/>
            <person name="Goodwin S."/>
            <person name="Spatafora J."/>
            <person name="Crous P."/>
            <person name="Grigoriev I."/>
        </authorList>
    </citation>
    <scope>NUCLEOTIDE SEQUENCE</scope>
    <source>
        <strain evidence="2">CBS 675.92</strain>
    </source>
</reference>
<dbReference type="EMBL" id="ML977025">
    <property type="protein sequence ID" value="KAF1950493.1"/>
    <property type="molecule type" value="Genomic_DNA"/>
</dbReference>
<accession>A0A6A5TCI1</accession>
<sequence>MLFSSLSTVATALFFLTSSITAKPTPPRAPNLNSLAAKIPLSGLPKPDGLELKYVLLGVGTQNYTCTKNATAVPGTTGAVAKLYDLGTRLNADPMAQWKINTISGLALSLSTSGNWLDNYLKLEGYNEWIGNHFFTKTDPTTNYPTFSLDKVKATPFPLAMVLKKDDVDAPKSACPGTKNEGAIKWLRLVDDKGLSLGGVNTVYRLETAGGKSPATCAGQKEAFEVPYTAQYWVYGPPKA</sequence>
<dbReference type="AlphaFoldDB" id="A0A6A5TCI1"/>
<feature type="signal peptide" evidence="1">
    <location>
        <begin position="1"/>
        <end position="22"/>
    </location>
</feature>
<name>A0A6A5TCI1_9PLEO</name>
<protein>
    <recommendedName>
        <fullName evidence="4">Malate dehydrogenase</fullName>
    </recommendedName>
</protein>
<keyword evidence="1" id="KW-0732">Signal</keyword>
<dbReference type="InterPro" id="IPR021851">
    <property type="entry name" value="DUF3455"/>
</dbReference>
<dbReference type="PANTHER" id="PTHR35567:SF1">
    <property type="entry name" value="CONSERVED FUNGAL PROTEIN (AFU_ORTHOLOGUE AFUA_1G14230)"/>
    <property type="match status" value="1"/>
</dbReference>